<accession>A0A2M7FXR8</accession>
<gene>
    <name evidence="1" type="ORF">COW36_23170</name>
</gene>
<dbReference type="EMBL" id="PFFQ01000065">
    <property type="protein sequence ID" value="PIW13946.1"/>
    <property type="molecule type" value="Genomic_DNA"/>
</dbReference>
<reference evidence="1 2" key="1">
    <citation type="submission" date="2017-09" db="EMBL/GenBank/DDBJ databases">
        <title>Depth-based differentiation of microbial function through sediment-hosted aquifers and enrichment of novel symbionts in the deep terrestrial subsurface.</title>
        <authorList>
            <person name="Probst A.J."/>
            <person name="Ladd B."/>
            <person name="Jarett J.K."/>
            <person name="Geller-Mcgrath D.E."/>
            <person name="Sieber C.M."/>
            <person name="Emerson J.B."/>
            <person name="Anantharaman K."/>
            <person name="Thomas B.C."/>
            <person name="Malmstrom R."/>
            <person name="Stieglmeier M."/>
            <person name="Klingl A."/>
            <person name="Woyke T."/>
            <person name="Ryan C.M."/>
            <person name="Banfield J.F."/>
        </authorList>
    </citation>
    <scope>NUCLEOTIDE SEQUENCE [LARGE SCALE GENOMIC DNA]</scope>
    <source>
        <strain evidence="1">CG17_big_fil_post_rev_8_21_14_2_50_48_46</strain>
    </source>
</reference>
<organism evidence="1 2">
    <name type="scientific">bacterium (Candidatus Blackallbacteria) CG17_big_fil_post_rev_8_21_14_2_50_48_46</name>
    <dbReference type="NCBI Taxonomy" id="2014261"/>
    <lineage>
        <taxon>Bacteria</taxon>
        <taxon>Candidatus Blackallbacteria</taxon>
    </lineage>
</organism>
<comment type="caution">
    <text evidence="1">The sequence shown here is derived from an EMBL/GenBank/DDBJ whole genome shotgun (WGS) entry which is preliminary data.</text>
</comment>
<dbReference type="AlphaFoldDB" id="A0A2M7FXR8"/>
<dbReference type="Gene3D" id="1.25.40.10">
    <property type="entry name" value="Tetratricopeptide repeat domain"/>
    <property type="match status" value="1"/>
</dbReference>
<proteinExistence type="predicted"/>
<dbReference type="InterPro" id="IPR011990">
    <property type="entry name" value="TPR-like_helical_dom_sf"/>
</dbReference>
<name>A0A2M7FXR8_9BACT</name>
<evidence type="ECO:0000313" key="1">
    <source>
        <dbReference type="EMBL" id="PIW13946.1"/>
    </source>
</evidence>
<dbReference type="Proteomes" id="UP000231019">
    <property type="component" value="Unassembled WGS sequence"/>
</dbReference>
<dbReference type="SUPFAM" id="SSF48452">
    <property type="entry name" value="TPR-like"/>
    <property type="match status" value="1"/>
</dbReference>
<protein>
    <submittedName>
        <fullName evidence="1">Uncharacterized protein</fullName>
    </submittedName>
</protein>
<evidence type="ECO:0000313" key="2">
    <source>
        <dbReference type="Proteomes" id="UP000231019"/>
    </source>
</evidence>
<sequence length="321" mass="37568">MRIETKKDILTMQMLEILSIQAQQEQLSAQRHLKSAQATEQGFHCLTQAENTHYAHPQDLQTACDYFAEAIAQNRLNPEPYLGMALILFLLKDYPMVQSYLQEVRQLAPEHPDLVKLEKAMQTKEALPEPSAEEVDHWNDDELNTRIHLYYHDLATRHQNPSQLILNPQELEHLRQDLSHQKTQILHFQKALQHLDQHHETHALHQLMLPIQQLFQRYEKQWKSSQEALFIQNQLQAFAQKIVTIHEQLESDPNLERRNALETELEAMVDQCDHCADQLDALSGQGYQIGALESLYENLVHEIESCFEWIDGIHETERQRV</sequence>